<dbReference type="AlphaFoldDB" id="A0A2A4FAN0"/>
<proteinExistence type="predicted"/>
<evidence type="ECO:0000313" key="2">
    <source>
        <dbReference type="Proteomes" id="UP000217994"/>
    </source>
</evidence>
<protein>
    <submittedName>
        <fullName evidence="1">Uncharacterized protein</fullName>
    </submittedName>
</protein>
<comment type="caution">
    <text evidence="1">The sequence shown here is derived from an EMBL/GenBank/DDBJ whole genome shotgun (WGS) entry which is preliminary data.</text>
</comment>
<gene>
    <name evidence="1" type="ORF">BZL54_24315</name>
</gene>
<name>A0A2A4FAN0_9BURK</name>
<accession>A0A2A4FAN0</accession>
<dbReference type="EMBL" id="MTZU01000076">
    <property type="protein sequence ID" value="PCE29722.1"/>
    <property type="molecule type" value="Genomic_DNA"/>
</dbReference>
<dbReference type="Proteomes" id="UP000217994">
    <property type="component" value="Unassembled WGS sequence"/>
</dbReference>
<evidence type="ECO:0000313" key="1">
    <source>
        <dbReference type="EMBL" id="PCE29722.1"/>
    </source>
</evidence>
<organism evidence="1 2">
    <name type="scientific">Burkholderia ubonensis subsp. mesacidophila</name>
    <dbReference type="NCBI Taxonomy" id="265293"/>
    <lineage>
        <taxon>Bacteria</taxon>
        <taxon>Pseudomonadati</taxon>
        <taxon>Pseudomonadota</taxon>
        <taxon>Betaproteobacteria</taxon>
        <taxon>Burkholderiales</taxon>
        <taxon>Burkholderiaceae</taxon>
        <taxon>Burkholderia</taxon>
        <taxon>Burkholderia cepacia complex</taxon>
    </lineage>
</organism>
<reference evidence="1 2" key="1">
    <citation type="submission" date="2017-01" db="EMBL/GenBank/DDBJ databases">
        <title>Whole-Genome Shotgun Sequencing of Two beta-Proteobacterial Species in Search of the Bulgecin Biosynthetic Cluster.</title>
        <authorList>
            <person name="Horsman M.E."/>
            <person name="Marous D.R."/>
            <person name="Li R."/>
            <person name="Oliver R.A."/>
            <person name="Byun B."/>
            <person name="Emrich S.J."/>
            <person name="Boggess B."/>
            <person name="Townsend C.A."/>
            <person name="Mobashery S."/>
        </authorList>
    </citation>
    <scope>NUCLEOTIDE SEQUENCE [LARGE SCALE GENOMIC DNA]</scope>
    <source>
        <strain evidence="1 2">ATCC 31433</strain>
    </source>
</reference>
<sequence>MRAERHVPLIEKTFVGLAARRADRGVMFLANTLSIRFVAFLALGPSGGQRKPVISGNRP</sequence>